<keyword evidence="3" id="KW-0804">Transcription</keyword>
<dbReference type="GO" id="GO:0000976">
    <property type="term" value="F:transcription cis-regulatory region binding"/>
    <property type="evidence" value="ECO:0007669"/>
    <property type="project" value="TreeGrafter"/>
</dbReference>
<dbReference type="Pfam" id="PF00440">
    <property type="entry name" value="TetR_N"/>
    <property type="match status" value="1"/>
</dbReference>
<dbReference type="InterPro" id="IPR009057">
    <property type="entry name" value="Homeodomain-like_sf"/>
</dbReference>
<feature type="DNA-binding region" description="H-T-H motif" evidence="4">
    <location>
        <begin position="40"/>
        <end position="59"/>
    </location>
</feature>
<dbReference type="PANTHER" id="PTHR30055:SF234">
    <property type="entry name" value="HTH-TYPE TRANSCRIPTIONAL REGULATOR BETI"/>
    <property type="match status" value="1"/>
</dbReference>
<dbReference type="PROSITE" id="PS50977">
    <property type="entry name" value="HTH_TETR_2"/>
    <property type="match status" value="1"/>
</dbReference>
<proteinExistence type="predicted"/>
<dbReference type="InterPro" id="IPR050109">
    <property type="entry name" value="HTH-type_TetR-like_transc_reg"/>
</dbReference>
<feature type="domain" description="HTH tetR-type" evidence="5">
    <location>
        <begin position="17"/>
        <end position="77"/>
    </location>
</feature>
<evidence type="ECO:0000313" key="6">
    <source>
        <dbReference type="EMBL" id="TSD64365.1"/>
    </source>
</evidence>
<keyword evidence="1" id="KW-0805">Transcription regulation</keyword>
<keyword evidence="7" id="KW-1185">Reference proteome</keyword>
<reference evidence="6 7" key="1">
    <citation type="submission" date="2019-07" db="EMBL/GenBank/DDBJ databases">
        <authorList>
            <person name="Zhao L.H."/>
        </authorList>
    </citation>
    <scope>NUCLEOTIDE SEQUENCE [LARGE SCALE GENOMIC DNA]</scope>
    <source>
        <strain evidence="6 7">Co35</strain>
    </source>
</reference>
<dbReference type="PRINTS" id="PR00455">
    <property type="entry name" value="HTHTETR"/>
</dbReference>
<dbReference type="PANTHER" id="PTHR30055">
    <property type="entry name" value="HTH-TYPE TRANSCRIPTIONAL REGULATOR RUTR"/>
    <property type="match status" value="1"/>
</dbReference>
<dbReference type="RefSeq" id="WP_143912806.1">
    <property type="nucleotide sequence ID" value="NZ_VLNT01000004.1"/>
</dbReference>
<dbReference type="InterPro" id="IPR001647">
    <property type="entry name" value="HTH_TetR"/>
</dbReference>
<sequence length="204" mass="22280">MRKSPSPATGTKGVPRAEREAEILDAACREFGEQGYEHGSVARIAAACDISRALVYEYFGSRDGLHERCVRAVGDPLVTAVTAAQTSPDPGIRAQATISAILMELEERRSDWHLIYDPTLPRSAAGYAVAQGYRERLNRLGAEGVRAVNDTRDALDLSLLTHLWYGTVSSTISWWQRHPDESAASLADRWHRLFADGASAPTTG</sequence>
<dbReference type="GO" id="GO:0003700">
    <property type="term" value="F:DNA-binding transcription factor activity"/>
    <property type="evidence" value="ECO:0007669"/>
    <property type="project" value="TreeGrafter"/>
</dbReference>
<comment type="caution">
    <text evidence="6">The sequence shown here is derived from an EMBL/GenBank/DDBJ whole genome shotgun (WGS) entry which is preliminary data.</text>
</comment>
<dbReference type="Proteomes" id="UP000316988">
    <property type="component" value="Unassembled WGS sequence"/>
</dbReference>
<gene>
    <name evidence="6" type="ORF">FNM00_07445</name>
</gene>
<dbReference type="AlphaFoldDB" id="A0A554SDF5"/>
<evidence type="ECO:0000256" key="1">
    <source>
        <dbReference type="ARBA" id="ARBA00023015"/>
    </source>
</evidence>
<dbReference type="EMBL" id="VLNT01000004">
    <property type="protein sequence ID" value="TSD64365.1"/>
    <property type="molecule type" value="Genomic_DNA"/>
</dbReference>
<dbReference type="SUPFAM" id="SSF46689">
    <property type="entry name" value="Homeodomain-like"/>
    <property type="match status" value="1"/>
</dbReference>
<evidence type="ECO:0000256" key="3">
    <source>
        <dbReference type="ARBA" id="ARBA00023163"/>
    </source>
</evidence>
<evidence type="ECO:0000313" key="7">
    <source>
        <dbReference type="Proteomes" id="UP000316988"/>
    </source>
</evidence>
<dbReference type="Gene3D" id="1.10.357.10">
    <property type="entry name" value="Tetracycline Repressor, domain 2"/>
    <property type="match status" value="1"/>
</dbReference>
<evidence type="ECO:0000256" key="2">
    <source>
        <dbReference type="ARBA" id="ARBA00023125"/>
    </source>
</evidence>
<keyword evidence="2 4" id="KW-0238">DNA-binding</keyword>
<evidence type="ECO:0000256" key="4">
    <source>
        <dbReference type="PROSITE-ProRule" id="PRU00335"/>
    </source>
</evidence>
<name>A0A554SDF5_9ACTN</name>
<accession>A0A554SDF5</accession>
<dbReference type="OrthoDB" id="3767959at2"/>
<protein>
    <submittedName>
        <fullName evidence="6">TetR/AcrR family transcriptional regulator</fullName>
    </submittedName>
</protein>
<evidence type="ECO:0000259" key="5">
    <source>
        <dbReference type="PROSITE" id="PS50977"/>
    </source>
</evidence>
<organism evidence="6 7">
    <name type="scientific">Aeromicrobium piscarium</name>
    <dbReference type="NCBI Taxonomy" id="2590901"/>
    <lineage>
        <taxon>Bacteria</taxon>
        <taxon>Bacillati</taxon>
        <taxon>Actinomycetota</taxon>
        <taxon>Actinomycetes</taxon>
        <taxon>Propionibacteriales</taxon>
        <taxon>Nocardioidaceae</taxon>
        <taxon>Aeromicrobium</taxon>
    </lineage>
</organism>